<dbReference type="AlphaFoldDB" id="K2MLY9"/>
<feature type="region of interest" description="Disordered" evidence="1">
    <location>
        <begin position="1"/>
        <end position="42"/>
    </location>
</feature>
<gene>
    <name evidence="3" type="ORF">MOQ_009616</name>
</gene>
<reference evidence="3 4" key="1">
    <citation type="journal article" date="2012" name="BMC Genomics">
        <title>Comparative genomic analysis of human infective Trypanosoma cruzi lineages with the bat-restricted subspecies T. cruzi marinkellei.</title>
        <authorList>
            <person name="Franzen O."/>
            <person name="Talavera-Lopez C."/>
            <person name="Ochaya S."/>
            <person name="Butler C.E."/>
            <person name="Messenger L.A."/>
            <person name="Lewis M.D."/>
            <person name="Llewellyn M.S."/>
            <person name="Marinkelle C.J."/>
            <person name="Tyler K.M."/>
            <person name="Miles M.A."/>
            <person name="Andersson B."/>
        </authorList>
    </citation>
    <scope>NUCLEOTIDE SEQUENCE [LARGE SCALE GENOMIC DNA]</scope>
    <source>
        <strain evidence="3 4">B7</strain>
    </source>
</reference>
<feature type="non-terminal residue" evidence="3">
    <location>
        <position position="138"/>
    </location>
</feature>
<feature type="transmembrane region" description="Helical" evidence="2">
    <location>
        <begin position="70"/>
        <end position="98"/>
    </location>
</feature>
<evidence type="ECO:0000313" key="3">
    <source>
        <dbReference type="EMBL" id="EKF26684.1"/>
    </source>
</evidence>
<dbReference type="Proteomes" id="UP000007350">
    <property type="component" value="Unassembled WGS sequence"/>
</dbReference>
<keyword evidence="2" id="KW-0472">Membrane</keyword>
<dbReference type="EMBL" id="AHKC01020172">
    <property type="protein sequence ID" value="EKF26684.1"/>
    <property type="molecule type" value="Genomic_DNA"/>
</dbReference>
<keyword evidence="2" id="KW-1133">Transmembrane helix</keyword>
<accession>K2MLY9</accession>
<keyword evidence="2" id="KW-0812">Transmembrane</keyword>
<evidence type="ECO:0000313" key="4">
    <source>
        <dbReference type="Proteomes" id="UP000007350"/>
    </source>
</evidence>
<keyword evidence="4" id="KW-1185">Reference proteome</keyword>
<comment type="caution">
    <text evidence="3">The sequence shown here is derived from an EMBL/GenBank/DDBJ whole genome shotgun (WGS) entry which is preliminary data.</text>
</comment>
<protein>
    <submittedName>
        <fullName evidence="3">Uncharacterized protein</fullName>
    </submittedName>
</protein>
<proteinExistence type="predicted"/>
<evidence type="ECO:0000256" key="1">
    <source>
        <dbReference type="SAM" id="MobiDB-lite"/>
    </source>
</evidence>
<evidence type="ECO:0000256" key="2">
    <source>
        <dbReference type="SAM" id="Phobius"/>
    </source>
</evidence>
<name>K2MLY9_TRYCR</name>
<feature type="transmembrane region" description="Helical" evidence="2">
    <location>
        <begin position="110"/>
        <end position="129"/>
    </location>
</feature>
<dbReference type="OrthoDB" id="250583at2759"/>
<sequence length="138" mass="15226">MALPVSCLERRATQREEDDCGETERPSVGDEVANEPAVAGGPPKKVETEVDYIAPQYQTTFLQNLKTLKLWALLWSFFSIAGAGVVIIYNASFVYAALADEEVDNAIKTLLTVLYGVGSAVGRLMMSYFEVWSQKRKA</sequence>
<organism evidence="3 4">
    <name type="scientific">Trypanosoma cruzi marinkellei</name>
    <dbReference type="NCBI Taxonomy" id="85056"/>
    <lineage>
        <taxon>Eukaryota</taxon>
        <taxon>Discoba</taxon>
        <taxon>Euglenozoa</taxon>
        <taxon>Kinetoplastea</taxon>
        <taxon>Metakinetoplastina</taxon>
        <taxon>Trypanosomatida</taxon>
        <taxon>Trypanosomatidae</taxon>
        <taxon>Trypanosoma</taxon>
        <taxon>Schizotrypanum</taxon>
    </lineage>
</organism>